<gene>
    <name evidence="5" type="ORF">A2682_02540</name>
</gene>
<dbReference type="InterPro" id="IPR001482">
    <property type="entry name" value="T2SS/T4SS_dom"/>
</dbReference>
<dbReference type="CDD" id="cd01129">
    <property type="entry name" value="PulE-GspE-like"/>
    <property type="match status" value="1"/>
</dbReference>
<dbReference type="Gene3D" id="3.30.300.160">
    <property type="entry name" value="Type II secretion system, protein E, N-terminal domain"/>
    <property type="match status" value="1"/>
</dbReference>
<evidence type="ECO:0000313" key="6">
    <source>
        <dbReference type="Proteomes" id="UP000178690"/>
    </source>
</evidence>
<evidence type="ECO:0000256" key="1">
    <source>
        <dbReference type="ARBA" id="ARBA00006611"/>
    </source>
</evidence>
<comment type="similarity">
    <text evidence="1">Belongs to the GSP E family.</text>
</comment>
<reference evidence="5 6" key="1">
    <citation type="journal article" date="2016" name="Nat. Commun.">
        <title>Thousands of microbial genomes shed light on interconnected biogeochemical processes in an aquifer system.</title>
        <authorList>
            <person name="Anantharaman K."/>
            <person name="Brown C.T."/>
            <person name="Hug L.A."/>
            <person name="Sharon I."/>
            <person name="Castelle C.J."/>
            <person name="Probst A.J."/>
            <person name="Thomas B.C."/>
            <person name="Singh A."/>
            <person name="Wilkins M.J."/>
            <person name="Karaoz U."/>
            <person name="Brodie E.L."/>
            <person name="Williams K.H."/>
            <person name="Hubbard S.S."/>
            <person name="Banfield J.F."/>
        </authorList>
    </citation>
    <scope>NUCLEOTIDE SEQUENCE [LARGE SCALE GENOMIC DNA]</scope>
    <source>
        <strain evidence="6">RIFCSPHIGHO2_01_FULL_58_15</strain>
    </source>
</reference>
<sequence>MPKGVGHAPSKPVPAEDFLQFLVTRGALPEARSEHIREESERTGRSPLVLIAESGILSEEEAYRLRGEFLGVPFFSIAPDTKIPPELFLLIPEEAAKRYQVVPLGREGFMLDVGMLAPEDSAAQDALRFLATREGIRTRIFLITASAFQGILNQYRPFRGEVAQALTELERILTESEEAAPETRRGRGAQLLTEAPIIKMVAVFLRQAVEGNASDLHIEPGHVQMRVRFRVDGILYTSLFLPMSVHPAIIARLKILSQLKIDETRLAQDGRFRANFDGKEIDFRVATLPTALGEKVAIRLLDPAIGLKTLSELGLVGRALRDVQEAVAHPFGVILITGPTGSGKTTTLYAMLQEMKRDAENIVTLEDPVEYYVDGVNQSQVNEEIGYTFASGLRHILRGDPNIIMVGEIRDRETAKLAVHAGLTGHVVLSTLHTNNALGAIPRLIDLGVDHFLISPTLLLVVAQRLVQHLCPDCKTPRAPLPRERERIVQAISELPEEERAALPEEREWKVWDAPGCEKCRGRGMRGRIAVFETLRMTRELGELILTTPSSAKIADEARRQGIVTMFQDGIRKVLEGSVSFQELLRVVEEGEDAEMVDRR</sequence>
<dbReference type="Gene3D" id="3.30.450.90">
    <property type="match status" value="1"/>
</dbReference>
<evidence type="ECO:0000313" key="5">
    <source>
        <dbReference type="EMBL" id="OHA48643.1"/>
    </source>
</evidence>
<dbReference type="SUPFAM" id="SSF160246">
    <property type="entry name" value="EspE N-terminal domain-like"/>
    <property type="match status" value="1"/>
</dbReference>
<dbReference type="SMART" id="SM00382">
    <property type="entry name" value="AAA"/>
    <property type="match status" value="1"/>
</dbReference>
<evidence type="ECO:0000256" key="2">
    <source>
        <dbReference type="ARBA" id="ARBA00022741"/>
    </source>
</evidence>
<dbReference type="GO" id="GO:0005524">
    <property type="term" value="F:ATP binding"/>
    <property type="evidence" value="ECO:0007669"/>
    <property type="project" value="UniProtKB-KW"/>
</dbReference>
<dbReference type="Pfam" id="PF05157">
    <property type="entry name" value="MshEN"/>
    <property type="match status" value="1"/>
</dbReference>
<dbReference type="GO" id="GO:0016887">
    <property type="term" value="F:ATP hydrolysis activity"/>
    <property type="evidence" value="ECO:0007669"/>
    <property type="project" value="TreeGrafter"/>
</dbReference>
<dbReference type="PANTHER" id="PTHR30258">
    <property type="entry name" value="TYPE II SECRETION SYSTEM PROTEIN GSPE-RELATED"/>
    <property type="match status" value="1"/>
</dbReference>
<proteinExistence type="inferred from homology"/>
<evidence type="ECO:0000259" key="4">
    <source>
        <dbReference type="SMART" id="SM00382"/>
    </source>
</evidence>
<evidence type="ECO:0000256" key="3">
    <source>
        <dbReference type="ARBA" id="ARBA00022840"/>
    </source>
</evidence>
<dbReference type="SUPFAM" id="SSF52540">
    <property type="entry name" value="P-loop containing nucleoside triphosphate hydrolases"/>
    <property type="match status" value="1"/>
</dbReference>
<keyword evidence="2" id="KW-0547">Nucleotide-binding</keyword>
<dbReference type="InterPro" id="IPR003593">
    <property type="entry name" value="AAA+_ATPase"/>
</dbReference>
<dbReference type="PANTHER" id="PTHR30258:SF1">
    <property type="entry name" value="PROTEIN TRANSPORT PROTEIN HOFB HOMOLOG"/>
    <property type="match status" value="1"/>
</dbReference>
<accession>A0A1G2PK42</accession>
<dbReference type="EMBL" id="MHST01000018">
    <property type="protein sequence ID" value="OHA48643.1"/>
    <property type="molecule type" value="Genomic_DNA"/>
</dbReference>
<dbReference type="InterPro" id="IPR037257">
    <property type="entry name" value="T2SS_E_N_sf"/>
</dbReference>
<dbReference type="InterPro" id="IPR027417">
    <property type="entry name" value="P-loop_NTPase"/>
</dbReference>
<dbReference type="GO" id="GO:0005886">
    <property type="term" value="C:plasma membrane"/>
    <property type="evidence" value="ECO:0007669"/>
    <property type="project" value="TreeGrafter"/>
</dbReference>
<comment type="caution">
    <text evidence="5">The sequence shown here is derived from an EMBL/GenBank/DDBJ whole genome shotgun (WGS) entry which is preliminary data.</text>
</comment>
<keyword evidence="3" id="KW-0067">ATP-binding</keyword>
<organism evidence="5 6">
    <name type="scientific">Terrybacteria sp. (strain RIFCSPHIGHO2_01_FULL_58_15)</name>
    <dbReference type="NCBI Taxonomy" id="1802363"/>
    <lineage>
        <taxon>Bacteria</taxon>
        <taxon>Candidatus Terryibacteriota</taxon>
    </lineage>
</organism>
<protein>
    <recommendedName>
        <fullName evidence="4">AAA+ ATPase domain-containing protein</fullName>
    </recommendedName>
</protein>
<dbReference type="AlphaFoldDB" id="A0A1G2PK42"/>
<dbReference type="Pfam" id="PF00437">
    <property type="entry name" value="T2SSE"/>
    <property type="match status" value="1"/>
</dbReference>
<feature type="domain" description="AAA+ ATPase" evidence="4">
    <location>
        <begin position="330"/>
        <end position="451"/>
    </location>
</feature>
<name>A0A1G2PK42_TERXR</name>
<dbReference type="Gene3D" id="3.40.50.300">
    <property type="entry name" value="P-loop containing nucleotide triphosphate hydrolases"/>
    <property type="match status" value="1"/>
</dbReference>
<dbReference type="InterPro" id="IPR007831">
    <property type="entry name" value="T2SS_GspE_N"/>
</dbReference>
<dbReference type="Proteomes" id="UP000178690">
    <property type="component" value="Unassembled WGS sequence"/>
</dbReference>
<dbReference type="STRING" id="1802363.A2682_02540"/>